<dbReference type="EMBL" id="BAJS01000034">
    <property type="protein sequence ID" value="GAK37982.1"/>
    <property type="molecule type" value="Genomic_DNA"/>
</dbReference>
<gene>
    <name evidence="2" type="ORF">JCM15093_3274</name>
</gene>
<keyword evidence="1" id="KW-0472">Membrane</keyword>
<keyword evidence="3" id="KW-1185">Reference proteome</keyword>
<evidence type="ECO:0000313" key="3">
    <source>
        <dbReference type="Proteomes" id="UP000027601"/>
    </source>
</evidence>
<dbReference type="AlphaFoldDB" id="A0A069D6F2"/>
<proteinExistence type="predicted"/>
<reference evidence="2 3" key="1">
    <citation type="journal article" date="2015" name="Microbes Environ.">
        <title>Distribution and evolution of nitrogen fixation genes in the phylum bacteroidetes.</title>
        <authorList>
            <person name="Inoue J."/>
            <person name="Oshima K."/>
            <person name="Suda W."/>
            <person name="Sakamoto M."/>
            <person name="Iino T."/>
            <person name="Noda S."/>
            <person name="Hongoh Y."/>
            <person name="Hattori M."/>
            <person name="Ohkuma M."/>
        </authorList>
    </citation>
    <scope>NUCLEOTIDE SEQUENCE [LARGE SCALE GENOMIC DNA]</scope>
    <source>
        <strain evidence="2 3">JCM 15093</strain>
    </source>
</reference>
<evidence type="ECO:0000313" key="2">
    <source>
        <dbReference type="EMBL" id="GAK37982.1"/>
    </source>
</evidence>
<accession>A0A069D6F2</accession>
<comment type="caution">
    <text evidence="2">The sequence shown here is derived from an EMBL/GenBank/DDBJ whole genome shotgun (WGS) entry which is preliminary data.</text>
</comment>
<name>A0A069D6F2_9BACE</name>
<keyword evidence="1" id="KW-0812">Transmembrane</keyword>
<dbReference type="Proteomes" id="UP000027601">
    <property type="component" value="Unassembled WGS sequence"/>
</dbReference>
<sequence length="54" mass="6219">MYIKLLSPPLLEFAADAIPHAANNRVTDTITLLINNVVFILEIFNWFLILPFVY</sequence>
<organism evidence="2 3">
    <name type="scientific">Bacteroides graminisolvens DSM 19988 = JCM 15093</name>
    <dbReference type="NCBI Taxonomy" id="1121097"/>
    <lineage>
        <taxon>Bacteria</taxon>
        <taxon>Pseudomonadati</taxon>
        <taxon>Bacteroidota</taxon>
        <taxon>Bacteroidia</taxon>
        <taxon>Bacteroidales</taxon>
        <taxon>Bacteroidaceae</taxon>
        <taxon>Bacteroides</taxon>
    </lineage>
</organism>
<protein>
    <submittedName>
        <fullName evidence="2">Uncharacterized protein</fullName>
    </submittedName>
</protein>
<feature type="transmembrane region" description="Helical" evidence="1">
    <location>
        <begin position="33"/>
        <end position="53"/>
    </location>
</feature>
<evidence type="ECO:0000256" key="1">
    <source>
        <dbReference type="SAM" id="Phobius"/>
    </source>
</evidence>
<keyword evidence="1" id="KW-1133">Transmembrane helix</keyword>